<keyword evidence="1" id="KW-0732">Signal</keyword>
<dbReference type="PANTHER" id="PTHR10166">
    <property type="entry name" value="VOLTAGE-DEPENDENT CALCIUM CHANNEL SUBUNIT ALPHA-2/DELTA-RELATED"/>
    <property type="match status" value="1"/>
</dbReference>
<gene>
    <name evidence="3" type="primary">Cacna2d3</name>
    <name evidence="3" type="ORF">SNAT2548_LOCUS32917</name>
</gene>
<organism evidence="3 4">
    <name type="scientific">Symbiodinium natans</name>
    <dbReference type="NCBI Taxonomy" id="878477"/>
    <lineage>
        <taxon>Eukaryota</taxon>
        <taxon>Sar</taxon>
        <taxon>Alveolata</taxon>
        <taxon>Dinophyceae</taxon>
        <taxon>Suessiales</taxon>
        <taxon>Symbiodiniaceae</taxon>
        <taxon>Symbiodinium</taxon>
    </lineage>
</organism>
<dbReference type="SMART" id="SM00327">
    <property type="entry name" value="VWA"/>
    <property type="match status" value="1"/>
</dbReference>
<evidence type="ECO:0000259" key="2">
    <source>
        <dbReference type="PROSITE" id="PS50234"/>
    </source>
</evidence>
<dbReference type="GO" id="GO:0005245">
    <property type="term" value="F:voltage-gated calcium channel activity"/>
    <property type="evidence" value="ECO:0007669"/>
    <property type="project" value="TreeGrafter"/>
</dbReference>
<dbReference type="InterPro" id="IPR051173">
    <property type="entry name" value="Ca_channel_alpha-2/delta"/>
</dbReference>
<evidence type="ECO:0000256" key="1">
    <source>
        <dbReference type="SAM" id="SignalP"/>
    </source>
</evidence>
<dbReference type="Proteomes" id="UP000604046">
    <property type="component" value="Unassembled WGS sequence"/>
</dbReference>
<feature type="chain" id="PRO_5032701775" evidence="1">
    <location>
        <begin position="29"/>
        <end position="728"/>
    </location>
</feature>
<protein>
    <submittedName>
        <fullName evidence="3">Cacna2d3 protein</fullName>
    </submittedName>
</protein>
<sequence>MMEGSSCVASMAAGRWWVLVSLVAAAMADSNPKGSSACPCVEWAGLQDYIQGGQLMYTPTGSTASHEYPTDYGNLECKAHDAGLAPYCNGASPPAWCSKPWCYVSKSNCAGLQPYKSVKFPGADAYYSYQTCGQSNEFALWAQGLADNSTSAPEVTKILDVVLDYLWSTRDSLEEEYVRMMANGSVSACSYINFCPCVECYYNALWQEKIDPEAVGAWLRPSVAGQTTQEWNVLTCLVQIIATTYSSVAAKEGQPLERVGYQYFADQKSGSYIGWPTVDWCPTNYDPRFRPWYASGSTGPKDVVIVVDVSGSMGEANRYNLARQATGAVLDTLDWKDYVAVILFNHGVSAQYSTRLTPASEVNKDGIISWLNVQNFRSGGTNFKIALDAAFATIQASIAAGSTSMCQKAIIFLTDGTADMSNNDYLSVQQQSQTYDAVMFTYALGSGADTTVTKRLSCENRGIFYNVPDGSDLSLIMASYYEYFATGQEICQPSFTSYTDAVTNKKLWPVCLPAYDRAGADPSLLGVTCMDLNMIADPTAMQSESYWDYISCKVSDFTKTCQQLDTSDCRLQRLRAAAGTESVCEGEVPSTCSCVDPDCQDDTSFIDEKGYFCDTWVGDDCSKAQESWGYSAAGQQAALTRCRRSCGQCTMLSPCPSTKRCVGTERFSANACRACRTDKVSGIDIQGRVMACPGSTRPEDTSAGAAGAAHSSSMKLLFIVVFLGRLLA</sequence>
<dbReference type="AlphaFoldDB" id="A0A812UIS5"/>
<dbReference type="PROSITE" id="PS50234">
    <property type="entry name" value="VWFA"/>
    <property type="match status" value="1"/>
</dbReference>
<dbReference type="Pfam" id="PF00092">
    <property type="entry name" value="VWA"/>
    <property type="match status" value="1"/>
</dbReference>
<proteinExistence type="predicted"/>
<dbReference type="SUPFAM" id="SSF53300">
    <property type="entry name" value="vWA-like"/>
    <property type="match status" value="1"/>
</dbReference>
<feature type="domain" description="VWFA" evidence="2">
    <location>
        <begin position="302"/>
        <end position="480"/>
    </location>
</feature>
<dbReference type="Gene3D" id="3.40.50.410">
    <property type="entry name" value="von Willebrand factor, type A domain"/>
    <property type="match status" value="1"/>
</dbReference>
<dbReference type="OrthoDB" id="202775at2759"/>
<feature type="signal peptide" evidence="1">
    <location>
        <begin position="1"/>
        <end position="28"/>
    </location>
</feature>
<keyword evidence="4" id="KW-1185">Reference proteome</keyword>
<evidence type="ECO:0000313" key="4">
    <source>
        <dbReference type="Proteomes" id="UP000604046"/>
    </source>
</evidence>
<evidence type="ECO:0000313" key="3">
    <source>
        <dbReference type="EMBL" id="CAE7577047.1"/>
    </source>
</evidence>
<accession>A0A812UIS5</accession>
<dbReference type="GO" id="GO:0005891">
    <property type="term" value="C:voltage-gated calcium channel complex"/>
    <property type="evidence" value="ECO:0007669"/>
    <property type="project" value="TreeGrafter"/>
</dbReference>
<dbReference type="InterPro" id="IPR002035">
    <property type="entry name" value="VWF_A"/>
</dbReference>
<reference evidence="3" key="1">
    <citation type="submission" date="2021-02" db="EMBL/GenBank/DDBJ databases">
        <authorList>
            <person name="Dougan E. K."/>
            <person name="Rhodes N."/>
            <person name="Thang M."/>
            <person name="Chan C."/>
        </authorList>
    </citation>
    <scope>NUCLEOTIDE SEQUENCE</scope>
</reference>
<dbReference type="InterPro" id="IPR036465">
    <property type="entry name" value="vWFA_dom_sf"/>
</dbReference>
<comment type="caution">
    <text evidence="3">The sequence shown here is derived from an EMBL/GenBank/DDBJ whole genome shotgun (WGS) entry which is preliminary data.</text>
</comment>
<dbReference type="EMBL" id="CAJNDS010002734">
    <property type="protein sequence ID" value="CAE7577047.1"/>
    <property type="molecule type" value="Genomic_DNA"/>
</dbReference>
<dbReference type="PANTHER" id="PTHR10166:SF66">
    <property type="entry name" value="VWFA AND CACHE DOMAIN-CONTAINING PROTEIN CG16868"/>
    <property type="match status" value="1"/>
</dbReference>
<name>A0A812UIS5_9DINO</name>